<proteinExistence type="predicted"/>
<keyword evidence="1" id="KW-0479">Metal-binding</keyword>
<keyword evidence="2" id="KW-0408">Iron</keyword>
<evidence type="ECO:0000259" key="3">
    <source>
        <dbReference type="Pfam" id="PF06155"/>
    </source>
</evidence>
<dbReference type="OrthoDB" id="9794178at2"/>
<dbReference type="InterPro" id="IPR038492">
    <property type="entry name" value="GBBH-like_N_sf"/>
</dbReference>
<feature type="domain" description="Gamma-butyrobetaine hydroxylase-like N-terminal" evidence="3">
    <location>
        <begin position="19"/>
        <end position="107"/>
    </location>
</feature>
<dbReference type="Gene3D" id="3.30.2020.30">
    <property type="match status" value="1"/>
</dbReference>
<name>A0A540VEG3_9CHLR</name>
<dbReference type="AlphaFoldDB" id="A0A540VEG3"/>
<dbReference type="Proteomes" id="UP000317371">
    <property type="component" value="Unassembled WGS sequence"/>
</dbReference>
<reference evidence="4 5" key="1">
    <citation type="submission" date="2019-06" db="EMBL/GenBank/DDBJ databases">
        <title>Genome sequence of Litorilinea aerophila BAA-2444.</title>
        <authorList>
            <person name="Maclea K.S."/>
            <person name="Maurais E.G."/>
            <person name="Iannazzi L.C."/>
        </authorList>
    </citation>
    <scope>NUCLEOTIDE SEQUENCE [LARGE SCALE GENOMIC DNA]</scope>
    <source>
        <strain evidence="4 5">ATCC BAA-2444</strain>
    </source>
</reference>
<dbReference type="PANTHER" id="PTHR35303">
    <property type="entry name" value="OS02G0197800 PROTEIN"/>
    <property type="match status" value="1"/>
</dbReference>
<dbReference type="EMBL" id="VIGC01000016">
    <property type="protein sequence ID" value="TQE95154.1"/>
    <property type="molecule type" value="Genomic_DNA"/>
</dbReference>
<dbReference type="GO" id="GO:0046872">
    <property type="term" value="F:metal ion binding"/>
    <property type="evidence" value="ECO:0007669"/>
    <property type="project" value="UniProtKB-KW"/>
</dbReference>
<sequence length="127" mass="13896">MTLEPGMTHVLQHRPQDITVDRKAGTVTIRWGDGHISTYTTRWLRANCPCATCREERRSAELDPLKLVPGPPPSTEIVGAELVGNYAVRFQWQDGHGTGIFVFASLRASCPCPSCHPEGPPPLLPPA</sequence>
<dbReference type="InParanoid" id="A0A540VEG3"/>
<organism evidence="4 5">
    <name type="scientific">Litorilinea aerophila</name>
    <dbReference type="NCBI Taxonomy" id="1204385"/>
    <lineage>
        <taxon>Bacteria</taxon>
        <taxon>Bacillati</taxon>
        <taxon>Chloroflexota</taxon>
        <taxon>Caldilineae</taxon>
        <taxon>Caldilineales</taxon>
        <taxon>Caldilineaceae</taxon>
        <taxon>Litorilinea</taxon>
    </lineage>
</organism>
<evidence type="ECO:0000256" key="1">
    <source>
        <dbReference type="ARBA" id="ARBA00022723"/>
    </source>
</evidence>
<gene>
    <name evidence="4" type="ORF">FKZ61_13385</name>
</gene>
<keyword evidence="5" id="KW-1185">Reference proteome</keyword>
<evidence type="ECO:0000313" key="5">
    <source>
        <dbReference type="Proteomes" id="UP000317371"/>
    </source>
</evidence>
<protein>
    <submittedName>
        <fullName evidence="4">DUF971 domain-containing protein</fullName>
    </submittedName>
</protein>
<accession>A0A540VEG3</accession>
<comment type="caution">
    <text evidence="4">The sequence shown here is derived from an EMBL/GenBank/DDBJ whole genome shotgun (WGS) entry which is preliminary data.</text>
</comment>
<evidence type="ECO:0000313" key="4">
    <source>
        <dbReference type="EMBL" id="TQE95154.1"/>
    </source>
</evidence>
<evidence type="ECO:0000256" key="2">
    <source>
        <dbReference type="ARBA" id="ARBA00023004"/>
    </source>
</evidence>
<dbReference type="Pfam" id="PF06155">
    <property type="entry name" value="GBBH-like_N"/>
    <property type="match status" value="1"/>
</dbReference>
<dbReference type="InterPro" id="IPR010376">
    <property type="entry name" value="GBBH-like_N"/>
</dbReference>